<feature type="region of interest" description="Disordered" evidence="1">
    <location>
        <begin position="24"/>
        <end position="58"/>
    </location>
</feature>
<evidence type="ECO:0000313" key="4">
    <source>
        <dbReference type="EMBL" id="NGZ87473.1"/>
    </source>
</evidence>
<dbReference type="InterPro" id="IPR011992">
    <property type="entry name" value="EF-hand-dom_pair"/>
</dbReference>
<evidence type="ECO:0000256" key="2">
    <source>
        <dbReference type="SAM" id="SignalP"/>
    </source>
</evidence>
<feature type="chain" id="PRO_5045460534" evidence="2">
    <location>
        <begin position="23"/>
        <end position="134"/>
    </location>
</feature>
<gene>
    <name evidence="4" type="ORF">GW587_24840</name>
</gene>
<organism evidence="4 5">
    <name type="scientific">Duganella aceris</name>
    <dbReference type="NCBI Taxonomy" id="2703883"/>
    <lineage>
        <taxon>Bacteria</taxon>
        <taxon>Pseudomonadati</taxon>
        <taxon>Pseudomonadota</taxon>
        <taxon>Betaproteobacteria</taxon>
        <taxon>Burkholderiales</taxon>
        <taxon>Oxalobacteraceae</taxon>
        <taxon>Telluria group</taxon>
        <taxon>Duganella</taxon>
    </lineage>
</organism>
<evidence type="ECO:0000259" key="3">
    <source>
        <dbReference type="PROSITE" id="PS50222"/>
    </source>
</evidence>
<accession>A0ABX0FSP6</accession>
<feature type="signal peptide" evidence="2">
    <location>
        <begin position="1"/>
        <end position="22"/>
    </location>
</feature>
<dbReference type="Gene3D" id="1.10.238.10">
    <property type="entry name" value="EF-hand"/>
    <property type="match status" value="1"/>
</dbReference>
<feature type="compositionally biased region" description="Low complexity" evidence="1">
    <location>
        <begin position="24"/>
        <end position="49"/>
    </location>
</feature>
<comment type="caution">
    <text evidence="4">The sequence shown here is derived from an EMBL/GenBank/DDBJ whole genome shotgun (WGS) entry which is preliminary data.</text>
</comment>
<evidence type="ECO:0000313" key="5">
    <source>
        <dbReference type="Proteomes" id="UP000666369"/>
    </source>
</evidence>
<reference evidence="5" key="1">
    <citation type="submission" date="2023-07" db="EMBL/GenBank/DDBJ databases">
        <title>Duganella aceri sp. nov., isolated from tree sap.</title>
        <authorList>
            <person name="Kim I.S."/>
        </authorList>
    </citation>
    <scope>NUCLEOTIDE SEQUENCE [LARGE SCALE GENOMIC DNA]</scope>
    <source>
        <strain evidence="5">SAP-35</strain>
    </source>
</reference>
<proteinExistence type="predicted"/>
<name>A0ABX0FSP6_9BURK</name>
<keyword evidence="2" id="KW-0732">Signal</keyword>
<sequence length="134" mass="14715">MKFLAILAAAMAMLMAISNAGAQTPQPEAATPASIRSAPANPDADVPPALRRPLRDASSGPILLRYQAMQKLKRRFDEADTDGNGALNRDEARKAGLGFIDKNFDHIDTAQRGNVNFEDLKAWIIQRREEARSR</sequence>
<dbReference type="EMBL" id="JAADJT010000013">
    <property type="protein sequence ID" value="NGZ87473.1"/>
    <property type="molecule type" value="Genomic_DNA"/>
</dbReference>
<dbReference type="SUPFAM" id="SSF47473">
    <property type="entry name" value="EF-hand"/>
    <property type="match status" value="1"/>
</dbReference>
<protein>
    <submittedName>
        <fullName evidence="4">EF-hand domain-containing protein</fullName>
    </submittedName>
</protein>
<feature type="domain" description="EF-hand" evidence="3">
    <location>
        <begin position="67"/>
        <end position="102"/>
    </location>
</feature>
<keyword evidence="5" id="KW-1185">Reference proteome</keyword>
<dbReference type="Proteomes" id="UP000666369">
    <property type="component" value="Unassembled WGS sequence"/>
</dbReference>
<dbReference type="InterPro" id="IPR002048">
    <property type="entry name" value="EF_hand_dom"/>
</dbReference>
<evidence type="ECO:0000256" key="1">
    <source>
        <dbReference type="SAM" id="MobiDB-lite"/>
    </source>
</evidence>
<dbReference type="PROSITE" id="PS50222">
    <property type="entry name" value="EF_HAND_2"/>
    <property type="match status" value="1"/>
</dbReference>
<dbReference type="RefSeq" id="WP_166107604.1">
    <property type="nucleotide sequence ID" value="NZ_JAADJT010000013.1"/>
</dbReference>